<dbReference type="AlphaFoldDB" id="A0A6P7N7V2"/>
<dbReference type="GeneID" id="114859959"/>
<dbReference type="GO" id="GO:0048714">
    <property type="term" value="P:positive regulation of oligodendrocyte differentiation"/>
    <property type="evidence" value="ECO:0007669"/>
    <property type="project" value="Ensembl"/>
</dbReference>
<dbReference type="InterPro" id="IPR039036">
    <property type="entry name" value="Granulin_fam"/>
</dbReference>
<feature type="domain" description="Granulins" evidence="7">
    <location>
        <begin position="51"/>
        <end position="64"/>
    </location>
</feature>
<dbReference type="InParanoid" id="A0A6P7N7V2"/>
<comment type="subcellular location">
    <subcellularLocation>
        <location evidence="1">Secreted</location>
    </subcellularLocation>
</comment>
<evidence type="ECO:0000256" key="4">
    <source>
        <dbReference type="ARBA" id="ARBA00023157"/>
    </source>
</evidence>
<dbReference type="PANTHER" id="PTHR12274">
    <property type="entry name" value="GRANULIN"/>
    <property type="match status" value="1"/>
</dbReference>
<feature type="domain" description="Granulins" evidence="7">
    <location>
        <begin position="645"/>
        <end position="658"/>
    </location>
</feature>
<keyword evidence="3" id="KW-0964">Secreted</keyword>
<keyword evidence="4" id="KW-1015">Disulfide bond</keyword>
<dbReference type="SMART" id="SM00277">
    <property type="entry name" value="GRAN"/>
    <property type="match status" value="14"/>
</dbReference>
<dbReference type="InterPro" id="IPR006150">
    <property type="entry name" value="Cys_repeat_1"/>
</dbReference>
<feature type="domain" description="Granulins" evidence="7">
    <location>
        <begin position="882"/>
        <end position="895"/>
    </location>
</feature>
<dbReference type="PANTHER" id="PTHR12274:SF8">
    <property type="entry name" value="GRANULIN-A ISOFORM X1"/>
    <property type="match status" value="1"/>
</dbReference>
<dbReference type="GO" id="GO:0071340">
    <property type="term" value="P:skeletal muscle acetylcholine-gated channel clustering"/>
    <property type="evidence" value="ECO:0007669"/>
    <property type="project" value="Ensembl"/>
</dbReference>
<dbReference type="GO" id="GO:0005886">
    <property type="term" value="C:plasma membrane"/>
    <property type="evidence" value="ECO:0007669"/>
    <property type="project" value="GOC"/>
</dbReference>
<organism evidence="8 9">
    <name type="scientific">Betta splendens</name>
    <name type="common">Siamese fighting fish</name>
    <dbReference type="NCBI Taxonomy" id="158456"/>
    <lineage>
        <taxon>Eukaryota</taxon>
        <taxon>Metazoa</taxon>
        <taxon>Chordata</taxon>
        <taxon>Craniata</taxon>
        <taxon>Vertebrata</taxon>
        <taxon>Euteleostomi</taxon>
        <taxon>Actinopterygii</taxon>
        <taxon>Neopterygii</taxon>
        <taxon>Teleostei</taxon>
        <taxon>Neoteleostei</taxon>
        <taxon>Acanthomorphata</taxon>
        <taxon>Anabantaria</taxon>
        <taxon>Anabantiformes</taxon>
        <taxon>Anabantoidei</taxon>
        <taxon>Osphronemidae</taxon>
        <taxon>Betta</taxon>
    </lineage>
</organism>
<feature type="domain" description="Granulins" evidence="7">
    <location>
        <begin position="724"/>
        <end position="737"/>
    </location>
</feature>
<dbReference type="GO" id="GO:0001889">
    <property type="term" value="P:liver development"/>
    <property type="evidence" value="ECO:0007669"/>
    <property type="project" value="Ensembl"/>
</dbReference>
<evidence type="ECO:0000313" key="9">
    <source>
        <dbReference type="RefSeq" id="XP_029013949.1"/>
    </source>
</evidence>
<reference evidence="9" key="1">
    <citation type="submission" date="2025-08" db="UniProtKB">
        <authorList>
            <consortium name="RefSeq"/>
        </authorList>
    </citation>
    <scope>IDENTIFICATION</scope>
</reference>
<sequence length="1200" mass="128439">MQLWVVLCWAVLALVGAHQCPDGRRCEEGQTCCSDPASGFKCCPFDQAECCEDHIHCCPAATLCDVATSSCVNATVSMPWVERTSYSDPRLSKSFRMIKTYIGEDEDNVCPDLSRCPPEFSCLRALTKFGCCPLAHGSPCSDGKHCCPEDHQCSGDSRSCIKRELVTAVPCSDGKSECPQGTTCCETPDGKWGCCPMPKAVCCEDKVHCCPEGTACDIKQSKCISLSTKTAMPMWDKLPARIRAEWENQKGEHMTAEAAADSGSEKTQDTTANTVPPSQEEVSVSSVTKAAGSSDVPCSETVACPENYTCCGSQSGGWSCCPLPKAVCCKDHKGCCPKGKRCNLAKNTCEDDTSAVPMVTKVPAMPRQNVEARTVPCNSTASCPDGTTCCKTKDGGWACCPFPEAVCCNDFLHCCPHGKQCNLAAGTCDGETGVLPWAEKLPVIPRQNVEARNVPCNSTASCPDGTTCCKTKDGGWACCPFPEAVCCNDFLHCCPHGKQCNLAAGTCDGETGVLPWAEKLPVIPRQNVEARNVPCNSTASCPDGTTCCKTKDGGWACCPFPEAVCCNDFLHCCPHGKQCNLAAGTCDGETGALPWAEKLPVIPRQNVEARNVPCNSTASCPDGTTCCKTKDGGWACCPFPEAVCCNDFLHCCPHGKQCNLAAGTCDGETGALPWAEKLPVIPRQNVEARNVPCNSTASCPDGTTCCKTKDGGWACCPFPEAVCCNDFLHCCPHGKQCNLAAGTCDGETGVLPWAEKLPVIPRQNVEARNVPCNSTASCPDGTTCCKTKDGGWACCPFPEAVCCNDFLHCCPHGKQCNLAAGTCDGETGALPWAEKLPVIPRQNVEARNVPCNSTASCPDGTTCCKTKTGDWACCPLPEAVCCNDHEHCCPSGTTCDLTTVTCKGASGSSPMTRKKPAFTTVAPTTVAFSTQKHETGIVVAEQDEKWKEEDEEENTGAHNRVQCDAHTSCPQYTTCCFMVSTHKWGCCPLPQAVCCSDGSHCCPKQYKCDEHKTSCIKGEVVIPWYTKLQATTSADAPPGSEQCGGLNQCPKDTTCCRLKSGEWGCCPMQNAVCCPDQEHCCPKGYTCNMASKSCQKLHVETLLLTPVLLPKQQHQPSPVKSKDVPCDDKTKCRDGQTCCRVSATKWGCCPLPNAVCCSDMKHCCEAGYTCTDTGDCIKNTRFNWFNWHMFRANEKRALVV</sequence>
<dbReference type="GO" id="GO:1903979">
    <property type="term" value="P:negative regulation of microglial cell activation"/>
    <property type="evidence" value="ECO:0007669"/>
    <property type="project" value="Ensembl"/>
</dbReference>
<feature type="compositionally biased region" description="Low complexity" evidence="5">
    <location>
        <begin position="275"/>
        <end position="286"/>
    </location>
</feature>
<dbReference type="OrthoDB" id="5854875at2759"/>
<feature type="chain" id="PRO_5027744797" evidence="6">
    <location>
        <begin position="18"/>
        <end position="1200"/>
    </location>
</feature>
<dbReference type="GO" id="GO:0048919">
    <property type="term" value="P:posterior lateral line neuromast development"/>
    <property type="evidence" value="ECO:0007669"/>
    <property type="project" value="Ensembl"/>
</dbReference>
<evidence type="ECO:0000313" key="8">
    <source>
        <dbReference type="Proteomes" id="UP000515150"/>
    </source>
</evidence>
<proteinExistence type="inferred from homology"/>
<name>A0A6P7N7V2_BETSP</name>
<feature type="domain" description="Granulins" evidence="7">
    <location>
        <begin position="1074"/>
        <end position="1087"/>
    </location>
</feature>
<dbReference type="GO" id="GO:0021522">
    <property type="term" value="P:spinal cord motor neuron differentiation"/>
    <property type="evidence" value="ECO:0007669"/>
    <property type="project" value="Ensembl"/>
</dbReference>
<evidence type="ECO:0000256" key="2">
    <source>
        <dbReference type="ARBA" id="ARBA00010093"/>
    </source>
</evidence>
<gene>
    <name evidence="9" type="primary">grna</name>
</gene>
<keyword evidence="8" id="KW-1185">Reference proteome</keyword>
<dbReference type="GO" id="GO:0048675">
    <property type="term" value="P:axon extension"/>
    <property type="evidence" value="ECO:0007669"/>
    <property type="project" value="Ensembl"/>
</dbReference>
<accession>A0A6P7N7V2</accession>
<protein>
    <submittedName>
        <fullName evidence="9">Granulin a</fullName>
    </submittedName>
</protein>
<feature type="domain" description="Granulins" evidence="7">
    <location>
        <begin position="203"/>
        <end position="216"/>
    </location>
</feature>
<feature type="signal peptide" evidence="6">
    <location>
        <begin position="1"/>
        <end position="17"/>
    </location>
</feature>
<feature type="domain" description="Granulins" evidence="7">
    <location>
        <begin position="566"/>
        <end position="579"/>
    </location>
</feature>
<dbReference type="GO" id="GO:0036269">
    <property type="term" value="P:swimming behavior"/>
    <property type="evidence" value="ECO:0007669"/>
    <property type="project" value="Ensembl"/>
</dbReference>
<evidence type="ECO:0000256" key="5">
    <source>
        <dbReference type="SAM" id="MobiDB-lite"/>
    </source>
</evidence>
<dbReference type="GO" id="GO:0005576">
    <property type="term" value="C:extracellular region"/>
    <property type="evidence" value="ECO:0007669"/>
    <property type="project" value="UniProtKB-SubCell"/>
</dbReference>
<dbReference type="CTD" id="791524"/>
<dbReference type="KEGG" id="bspl:114859959"/>
<evidence type="ECO:0000256" key="3">
    <source>
        <dbReference type="ARBA" id="ARBA00022525"/>
    </source>
</evidence>
<dbReference type="PROSITE" id="PS00799">
    <property type="entry name" value="GRANULINS"/>
    <property type="match status" value="12"/>
</dbReference>
<dbReference type="SMART" id="SM00289">
    <property type="entry name" value="WR1"/>
    <property type="match status" value="9"/>
</dbReference>
<dbReference type="Proteomes" id="UP000515150">
    <property type="component" value="Chromosome 8"/>
</dbReference>
<dbReference type="GO" id="GO:0042462">
    <property type="term" value="P:eye photoreceptor cell development"/>
    <property type="evidence" value="ECO:0007669"/>
    <property type="project" value="Ensembl"/>
</dbReference>
<dbReference type="Gene3D" id="2.10.25.160">
    <property type="entry name" value="Granulin"/>
    <property type="match status" value="14"/>
</dbReference>
<dbReference type="Pfam" id="PF00396">
    <property type="entry name" value="Granulin"/>
    <property type="match status" value="14"/>
</dbReference>
<dbReference type="RefSeq" id="XP_029013949.1">
    <property type="nucleotide sequence ID" value="XM_029158116.3"/>
</dbReference>
<dbReference type="FunFam" id="2.10.25.160:FF:000001">
    <property type="entry name" value="Granulin precursor"/>
    <property type="match status" value="8"/>
</dbReference>
<feature type="domain" description="Granulins" evidence="7">
    <location>
        <begin position="487"/>
        <end position="500"/>
    </location>
</feature>
<evidence type="ECO:0000256" key="6">
    <source>
        <dbReference type="SAM" id="SignalP"/>
    </source>
</evidence>
<feature type="domain" description="Granulins" evidence="7">
    <location>
        <begin position="995"/>
        <end position="1008"/>
    </location>
</feature>
<dbReference type="InterPro" id="IPR037277">
    <property type="entry name" value="Granulin_sf"/>
</dbReference>
<dbReference type="GO" id="GO:0010842">
    <property type="term" value="P:retina layer formation"/>
    <property type="evidence" value="ECO:0007669"/>
    <property type="project" value="Ensembl"/>
</dbReference>
<evidence type="ECO:0000256" key="1">
    <source>
        <dbReference type="ARBA" id="ARBA00004613"/>
    </source>
</evidence>
<feature type="domain" description="Granulins" evidence="7">
    <location>
        <begin position="140"/>
        <end position="153"/>
    </location>
</feature>
<feature type="region of interest" description="Disordered" evidence="5">
    <location>
        <begin position="251"/>
        <end position="286"/>
    </location>
</feature>
<comment type="similarity">
    <text evidence="2">Belongs to the granulin family.</text>
</comment>
<feature type="domain" description="Granulins" evidence="7">
    <location>
        <begin position="408"/>
        <end position="421"/>
    </location>
</feature>
<feature type="domain" description="Granulins" evidence="7">
    <location>
        <begin position="803"/>
        <end position="816"/>
    </location>
</feature>
<keyword evidence="6" id="KW-0732">Signal</keyword>
<dbReference type="SUPFAM" id="SSF57277">
    <property type="entry name" value="Granulin repeat"/>
    <property type="match status" value="12"/>
</dbReference>
<dbReference type="InterPro" id="IPR000118">
    <property type="entry name" value="Granulin"/>
</dbReference>
<evidence type="ECO:0000259" key="7">
    <source>
        <dbReference type="PROSITE" id="PS00799"/>
    </source>
</evidence>